<reference evidence="3" key="1">
    <citation type="journal article" date="2023" name="G3 (Bethesda)">
        <title>Whole genome assembly and annotation of the endangered Caribbean coral Acropora cervicornis.</title>
        <authorList>
            <person name="Selwyn J.D."/>
            <person name="Vollmer S.V."/>
        </authorList>
    </citation>
    <scope>NUCLEOTIDE SEQUENCE</scope>
    <source>
        <strain evidence="3">K2</strain>
    </source>
</reference>
<keyword evidence="4" id="KW-1185">Reference proteome</keyword>
<dbReference type="InterPro" id="IPR001977">
    <property type="entry name" value="Depp_CoAkinase"/>
</dbReference>
<dbReference type="PANTHER" id="PTHR10695:SF46">
    <property type="entry name" value="BIFUNCTIONAL COENZYME A SYNTHASE-RELATED"/>
    <property type="match status" value="1"/>
</dbReference>
<dbReference type="GO" id="GO:0004140">
    <property type="term" value="F:dephospho-CoA kinase activity"/>
    <property type="evidence" value="ECO:0007669"/>
    <property type="project" value="InterPro"/>
</dbReference>
<protein>
    <submittedName>
        <fullName evidence="3">Dephospho-CoA kinase domain-containing protein</fullName>
    </submittedName>
</protein>
<dbReference type="AlphaFoldDB" id="A0AAD9QJK2"/>
<dbReference type="Gene3D" id="3.40.50.300">
    <property type="entry name" value="P-loop containing nucleotide triphosphate hydrolases"/>
    <property type="match status" value="1"/>
</dbReference>
<dbReference type="GO" id="GO:0005524">
    <property type="term" value="F:ATP binding"/>
    <property type="evidence" value="ECO:0007669"/>
    <property type="project" value="UniProtKB-KW"/>
</dbReference>
<dbReference type="EMBL" id="JARQWQ010000028">
    <property type="protein sequence ID" value="KAK2562528.1"/>
    <property type="molecule type" value="Genomic_DNA"/>
</dbReference>
<dbReference type="GO" id="GO:0015937">
    <property type="term" value="P:coenzyme A biosynthetic process"/>
    <property type="evidence" value="ECO:0007669"/>
    <property type="project" value="InterPro"/>
</dbReference>
<keyword evidence="2" id="KW-0067">ATP-binding</keyword>
<dbReference type="Pfam" id="PF01121">
    <property type="entry name" value="CoaE"/>
    <property type="match status" value="1"/>
</dbReference>
<accession>A0AAD9QJK2</accession>
<keyword evidence="3" id="KW-0418">Kinase</keyword>
<dbReference type="NCBIfam" id="TIGR00152">
    <property type="entry name" value="dephospho-CoA kinase"/>
    <property type="match status" value="1"/>
</dbReference>
<name>A0AAD9QJK2_ACRCE</name>
<evidence type="ECO:0000313" key="4">
    <source>
        <dbReference type="Proteomes" id="UP001249851"/>
    </source>
</evidence>
<organism evidence="3 4">
    <name type="scientific">Acropora cervicornis</name>
    <name type="common">Staghorn coral</name>
    <dbReference type="NCBI Taxonomy" id="6130"/>
    <lineage>
        <taxon>Eukaryota</taxon>
        <taxon>Metazoa</taxon>
        <taxon>Cnidaria</taxon>
        <taxon>Anthozoa</taxon>
        <taxon>Hexacorallia</taxon>
        <taxon>Scleractinia</taxon>
        <taxon>Astrocoeniina</taxon>
        <taxon>Acroporidae</taxon>
        <taxon>Acropora</taxon>
    </lineage>
</organism>
<dbReference type="CDD" id="cd02022">
    <property type="entry name" value="DPCK"/>
    <property type="match status" value="1"/>
</dbReference>
<evidence type="ECO:0000256" key="2">
    <source>
        <dbReference type="ARBA" id="ARBA00022840"/>
    </source>
</evidence>
<dbReference type="PROSITE" id="PS51219">
    <property type="entry name" value="DPCK"/>
    <property type="match status" value="1"/>
</dbReference>
<dbReference type="InterPro" id="IPR027417">
    <property type="entry name" value="P-loop_NTPase"/>
</dbReference>
<gene>
    <name evidence="3" type="ORF">P5673_014204</name>
</gene>
<sequence>MFIVGVTGGVATGKSSVSRVFKDLVVEPHKAAWKAIVSNFGKEILLPSGEIDREKLGKIVFEDGVKRRMLNKCTHPSIYKSICWKLFKSFITGEKFVILDLPLLYESGRAVLFLRKGLILKCHWKKSAKGLRLSLITPPARRGQWSKSKDFMTSSVNLTHTFHFAFLYF</sequence>
<dbReference type="SUPFAM" id="SSF52540">
    <property type="entry name" value="P-loop containing nucleoside triphosphate hydrolases"/>
    <property type="match status" value="1"/>
</dbReference>
<proteinExistence type="predicted"/>
<dbReference type="PANTHER" id="PTHR10695">
    <property type="entry name" value="DEPHOSPHO-COA KINASE-RELATED"/>
    <property type="match status" value="1"/>
</dbReference>
<keyword evidence="3" id="KW-0808">Transferase</keyword>
<reference evidence="3" key="2">
    <citation type="journal article" date="2023" name="Science">
        <title>Genomic signatures of disease resistance in endangered staghorn corals.</title>
        <authorList>
            <person name="Vollmer S.V."/>
            <person name="Selwyn J.D."/>
            <person name="Despard B.A."/>
            <person name="Roesel C.L."/>
        </authorList>
    </citation>
    <scope>NUCLEOTIDE SEQUENCE</scope>
    <source>
        <strain evidence="3">K2</strain>
    </source>
</reference>
<keyword evidence="1" id="KW-0547">Nucleotide-binding</keyword>
<evidence type="ECO:0000313" key="3">
    <source>
        <dbReference type="EMBL" id="KAK2562528.1"/>
    </source>
</evidence>
<evidence type="ECO:0000256" key="1">
    <source>
        <dbReference type="ARBA" id="ARBA00022741"/>
    </source>
</evidence>
<dbReference type="Proteomes" id="UP001249851">
    <property type="component" value="Unassembled WGS sequence"/>
</dbReference>
<comment type="caution">
    <text evidence="3">The sequence shown here is derived from an EMBL/GenBank/DDBJ whole genome shotgun (WGS) entry which is preliminary data.</text>
</comment>